<dbReference type="AlphaFoldDB" id="A0A392R1R8"/>
<evidence type="ECO:0000313" key="3">
    <source>
        <dbReference type="Proteomes" id="UP000265520"/>
    </source>
</evidence>
<comment type="caution">
    <text evidence="2">The sequence shown here is derived from an EMBL/GenBank/DDBJ whole genome shotgun (WGS) entry which is preliminary data.</text>
</comment>
<protein>
    <submittedName>
        <fullName evidence="2">Uncharacterized protein</fullName>
    </submittedName>
</protein>
<proteinExistence type="predicted"/>
<organism evidence="2 3">
    <name type="scientific">Trifolium medium</name>
    <dbReference type="NCBI Taxonomy" id="97028"/>
    <lineage>
        <taxon>Eukaryota</taxon>
        <taxon>Viridiplantae</taxon>
        <taxon>Streptophyta</taxon>
        <taxon>Embryophyta</taxon>
        <taxon>Tracheophyta</taxon>
        <taxon>Spermatophyta</taxon>
        <taxon>Magnoliopsida</taxon>
        <taxon>eudicotyledons</taxon>
        <taxon>Gunneridae</taxon>
        <taxon>Pentapetalae</taxon>
        <taxon>rosids</taxon>
        <taxon>fabids</taxon>
        <taxon>Fabales</taxon>
        <taxon>Fabaceae</taxon>
        <taxon>Papilionoideae</taxon>
        <taxon>50 kb inversion clade</taxon>
        <taxon>NPAAA clade</taxon>
        <taxon>Hologalegina</taxon>
        <taxon>IRL clade</taxon>
        <taxon>Trifolieae</taxon>
        <taxon>Trifolium</taxon>
    </lineage>
</organism>
<evidence type="ECO:0000256" key="1">
    <source>
        <dbReference type="SAM" id="MobiDB-lite"/>
    </source>
</evidence>
<dbReference type="Proteomes" id="UP000265520">
    <property type="component" value="Unassembled WGS sequence"/>
</dbReference>
<evidence type="ECO:0000313" key="2">
    <source>
        <dbReference type="EMBL" id="MCI30054.1"/>
    </source>
</evidence>
<feature type="non-terminal residue" evidence="2">
    <location>
        <position position="1"/>
    </location>
</feature>
<feature type="region of interest" description="Disordered" evidence="1">
    <location>
        <begin position="1"/>
        <end position="31"/>
    </location>
</feature>
<dbReference type="EMBL" id="LXQA010176728">
    <property type="protein sequence ID" value="MCI30054.1"/>
    <property type="molecule type" value="Genomic_DNA"/>
</dbReference>
<accession>A0A392R1R8</accession>
<reference evidence="2 3" key="1">
    <citation type="journal article" date="2018" name="Front. Plant Sci.">
        <title>Red Clover (Trifolium pratense) and Zigzag Clover (T. medium) - A Picture of Genomic Similarities and Differences.</title>
        <authorList>
            <person name="Dluhosova J."/>
            <person name="Istvanek J."/>
            <person name="Nedelnik J."/>
            <person name="Repkova J."/>
        </authorList>
    </citation>
    <scope>NUCLEOTIDE SEQUENCE [LARGE SCALE GENOMIC DNA]</scope>
    <source>
        <strain evidence="3">cv. 10/8</strain>
        <tissue evidence="2">Leaf</tissue>
    </source>
</reference>
<keyword evidence="3" id="KW-1185">Reference proteome</keyword>
<sequence length="31" mass="3377">SPVMQFPLPALSKLQPVLPQKRPDHPNGAVN</sequence>
<name>A0A392R1R8_9FABA</name>